<comment type="caution">
    <text evidence="1">The sequence shown here is derived from an EMBL/GenBank/DDBJ whole genome shotgun (WGS) entry which is preliminary data.</text>
</comment>
<dbReference type="OrthoDB" id="429813at2759"/>
<keyword evidence="2" id="KW-1185">Reference proteome</keyword>
<organism evidence="1 2">
    <name type="scientific">Penicillium argentinense</name>
    <dbReference type="NCBI Taxonomy" id="1131581"/>
    <lineage>
        <taxon>Eukaryota</taxon>
        <taxon>Fungi</taxon>
        <taxon>Dikarya</taxon>
        <taxon>Ascomycota</taxon>
        <taxon>Pezizomycotina</taxon>
        <taxon>Eurotiomycetes</taxon>
        <taxon>Eurotiomycetidae</taxon>
        <taxon>Eurotiales</taxon>
        <taxon>Aspergillaceae</taxon>
        <taxon>Penicillium</taxon>
    </lineage>
</organism>
<dbReference type="Proteomes" id="UP001149074">
    <property type="component" value="Unassembled WGS sequence"/>
</dbReference>
<accession>A0A9W9KAD5</accession>
<evidence type="ECO:0000313" key="2">
    <source>
        <dbReference type="Proteomes" id="UP001149074"/>
    </source>
</evidence>
<reference evidence="1" key="2">
    <citation type="journal article" date="2023" name="IMA Fungus">
        <title>Comparative genomic study of the Penicillium genus elucidates a diverse pangenome and 15 lateral gene transfer events.</title>
        <authorList>
            <person name="Petersen C."/>
            <person name="Sorensen T."/>
            <person name="Nielsen M.R."/>
            <person name="Sondergaard T.E."/>
            <person name="Sorensen J.L."/>
            <person name="Fitzpatrick D.A."/>
            <person name="Frisvad J.C."/>
            <person name="Nielsen K.L."/>
        </authorList>
    </citation>
    <scope>NUCLEOTIDE SEQUENCE</scope>
    <source>
        <strain evidence="1">IBT 30761</strain>
    </source>
</reference>
<dbReference type="RefSeq" id="XP_056474549.1">
    <property type="nucleotide sequence ID" value="XM_056618390.1"/>
</dbReference>
<dbReference type="GeneID" id="81357369"/>
<sequence length="82" mass="9415">MVVDDLYELHVDRIVESDTFKGAFYTCLNLDSIQTAEVYSPIVDKFGSIRWVFRGRNVDMVKLSWLAKFHATHIGAALIQHD</sequence>
<dbReference type="AlphaFoldDB" id="A0A9W9KAD5"/>
<name>A0A9W9KAD5_9EURO</name>
<evidence type="ECO:0000313" key="1">
    <source>
        <dbReference type="EMBL" id="KAJ5098895.1"/>
    </source>
</evidence>
<dbReference type="EMBL" id="JAPQKI010000005">
    <property type="protein sequence ID" value="KAJ5098895.1"/>
    <property type="molecule type" value="Genomic_DNA"/>
</dbReference>
<gene>
    <name evidence="1" type="ORF">N7532_005896</name>
</gene>
<proteinExistence type="predicted"/>
<protein>
    <submittedName>
        <fullName evidence="1">NRPS-like enzyme</fullName>
    </submittedName>
</protein>
<reference evidence="1" key="1">
    <citation type="submission" date="2022-11" db="EMBL/GenBank/DDBJ databases">
        <authorList>
            <person name="Petersen C."/>
        </authorList>
    </citation>
    <scope>NUCLEOTIDE SEQUENCE</scope>
    <source>
        <strain evidence="1">IBT 30761</strain>
    </source>
</reference>